<evidence type="ECO:0000313" key="2">
    <source>
        <dbReference type="Proteomes" id="UP001519328"/>
    </source>
</evidence>
<name>A0ABS4HAM0_9BACI</name>
<accession>A0ABS4HAM0</accession>
<protein>
    <recommendedName>
        <fullName evidence="3">DUF1806 domain-containing protein</fullName>
    </recommendedName>
</protein>
<evidence type="ECO:0000313" key="1">
    <source>
        <dbReference type="EMBL" id="MBP1947951.1"/>
    </source>
</evidence>
<organism evidence="1 2">
    <name type="scientific">Virgibacillus litoralis</name>
    <dbReference type="NCBI Taxonomy" id="578221"/>
    <lineage>
        <taxon>Bacteria</taxon>
        <taxon>Bacillati</taxon>
        <taxon>Bacillota</taxon>
        <taxon>Bacilli</taxon>
        <taxon>Bacillales</taxon>
        <taxon>Bacillaceae</taxon>
        <taxon>Virgibacillus</taxon>
    </lineage>
</organism>
<dbReference type="Gene3D" id="2.70.180.10">
    <property type="entry name" value="Hypothetical protein YojF"/>
    <property type="match status" value="1"/>
</dbReference>
<keyword evidence="2" id="KW-1185">Reference proteome</keyword>
<reference evidence="1 2" key="1">
    <citation type="submission" date="2021-03" db="EMBL/GenBank/DDBJ databases">
        <title>Genomic Encyclopedia of Type Strains, Phase IV (KMG-IV): sequencing the most valuable type-strain genomes for metagenomic binning, comparative biology and taxonomic classification.</title>
        <authorList>
            <person name="Goeker M."/>
        </authorList>
    </citation>
    <scope>NUCLEOTIDE SEQUENCE [LARGE SCALE GENOMIC DNA]</scope>
    <source>
        <strain evidence="1 2">DSM 21085</strain>
    </source>
</reference>
<dbReference type="InterPro" id="IPR014934">
    <property type="entry name" value="DUF1806"/>
</dbReference>
<comment type="caution">
    <text evidence="1">The sequence shown here is derived from an EMBL/GenBank/DDBJ whole genome shotgun (WGS) entry which is preliminary data.</text>
</comment>
<proteinExistence type="predicted"/>
<sequence length="118" mass="13530">MMKPIQIQKMQDLLENYSNKDVYVHLETTNGAYASHFDDKAYNVGAYIRNAKVKFSQAKIVGNGKTYRVGLKMEIGWIYAEGLTDWTIHGDNQLLLAGHDREGRLMVSLQISETPFRY</sequence>
<dbReference type="EMBL" id="JAGGKK010000003">
    <property type="protein sequence ID" value="MBP1947951.1"/>
    <property type="molecule type" value="Genomic_DNA"/>
</dbReference>
<dbReference type="SUPFAM" id="SSF89442">
    <property type="entry name" value="Hypothetical protein YojF"/>
    <property type="match status" value="1"/>
</dbReference>
<dbReference type="Proteomes" id="UP001519328">
    <property type="component" value="Unassembled WGS sequence"/>
</dbReference>
<evidence type="ECO:0008006" key="3">
    <source>
        <dbReference type="Google" id="ProtNLM"/>
    </source>
</evidence>
<gene>
    <name evidence="1" type="ORF">J2Z82_000880</name>
</gene>
<dbReference type="InterPro" id="IPR036492">
    <property type="entry name" value="YojF_sf"/>
</dbReference>
<dbReference type="Pfam" id="PF08830">
    <property type="entry name" value="DUF1806"/>
    <property type="match status" value="1"/>
</dbReference>